<evidence type="ECO:0000313" key="1">
    <source>
        <dbReference type="EMBL" id="GAA0364350.1"/>
    </source>
</evidence>
<reference evidence="1 2" key="1">
    <citation type="journal article" date="2019" name="Int. J. Syst. Evol. Microbiol.">
        <title>The Global Catalogue of Microorganisms (GCM) 10K type strain sequencing project: providing services to taxonomists for standard genome sequencing and annotation.</title>
        <authorList>
            <consortium name="The Broad Institute Genomics Platform"/>
            <consortium name="The Broad Institute Genome Sequencing Center for Infectious Disease"/>
            <person name="Wu L."/>
            <person name="Ma J."/>
        </authorList>
    </citation>
    <scope>NUCLEOTIDE SEQUENCE [LARGE SCALE GENOMIC DNA]</scope>
    <source>
        <strain evidence="1 2">JCM 4565</strain>
    </source>
</reference>
<gene>
    <name evidence="1" type="ORF">GCM10010319_47750</name>
</gene>
<protein>
    <submittedName>
        <fullName evidence="1">Uncharacterized protein</fullName>
    </submittedName>
</protein>
<dbReference type="RefSeq" id="WP_344120726.1">
    <property type="nucleotide sequence ID" value="NZ_BAAABW010000026.1"/>
</dbReference>
<dbReference type="EMBL" id="BAAABW010000026">
    <property type="protein sequence ID" value="GAA0364350.1"/>
    <property type="molecule type" value="Genomic_DNA"/>
</dbReference>
<proteinExistence type="predicted"/>
<name>A0ABN0XHP5_9ACTN</name>
<comment type="caution">
    <text evidence="1">The sequence shown here is derived from an EMBL/GenBank/DDBJ whole genome shotgun (WGS) entry which is preliminary data.</text>
</comment>
<dbReference type="Proteomes" id="UP001500063">
    <property type="component" value="Unassembled WGS sequence"/>
</dbReference>
<accession>A0ABN0XHP5</accession>
<sequence length="181" mass="19505">MQRGRQYELGQIRSGEYQVTLANTDGALDPLNSSGPWAGHIMAYQPYRKRAQWPPTANLLTQVQATGGDLGGYSTGPLDTSGSGQDIFSLTDPSGGGQIVADATAWQGSRVLAFQVPSGSTVPTRIRHIPQYGALPGQTYTMQIRVRTTTTSTSVQAEPFLAWYQAGFLTGPASFNYRASW</sequence>
<keyword evidence="2" id="KW-1185">Reference proteome</keyword>
<organism evidence="1 2">
    <name type="scientific">Streptomyces blastmyceticus</name>
    <dbReference type="NCBI Taxonomy" id="68180"/>
    <lineage>
        <taxon>Bacteria</taxon>
        <taxon>Bacillati</taxon>
        <taxon>Actinomycetota</taxon>
        <taxon>Actinomycetes</taxon>
        <taxon>Kitasatosporales</taxon>
        <taxon>Streptomycetaceae</taxon>
        <taxon>Streptomyces</taxon>
    </lineage>
</organism>
<evidence type="ECO:0000313" key="2">
    <source>
        <dbReference type="Proteomes" id="UP001500063"/>
    </source>
</evidence>